<dbReference type="InterPro" id="IPR039218">
    <property type="entry name" value="REM_fam"/>
</dbReference>
<keyword evidence="6" id="KW-0539">Nucleus</keyword>
<dbReference type="CDD" id="cd10017">
    <property type="entry name" value="B3_DNA"/>
    <property type="match status" value="2"/>
</dbReference>
<evidence type="ECO:0000256" key="3">
    <source>
        <dbReference type="ARBA" id="ARBA00023015"/>
    </source>
</evidence>
<dbReference type="PANTHER" id="PTHR31674">
    <property type="entry name" value="B3 DOMAIN-CONTAINING PROTEIN REM-LIKE 3-RELATED"/>
    <property type="match status" value="1"/>
</dbReference>
<reference evidence="8 9" key="1">
    <citation type="journal article" date="2021" name="Comput. Struct. Biotechnol. J.">
        <title>De novo genome assembly of the potent medicinal plant Rehmannia glutinosa using nanopore technology.</title>
        <authorList>
            <person name="Ma L."/>
            <person name="Dong C."/>
            <person name="Song C."/>
            <person name="Wang X."/>
            <person name="Zheng X."/>
            <person name="Niu Y."/>
            <person name="Chen S."/>
            <person name="Feng W."/>
        </authorList>
    </citation>
    <scope>NUCLEOTIDE SEQUENCE [LARGE SCALE GENOMIC DNA]</scope>
    <source>
        <strain evidence="8">DH-2019</strain>
    </source>
</reference>
<dbReference type="SUPFAM" id="SSF101936">
    <property type="entry name" value="DNA-binding pseudobarrel domain"/>
    <property type="match status" value="2"/>
</dbReference>
<name>A0ABR0U0N4_REHGL</name>
<dbReference type="SMART" id="SM01019">
    <property type="entry name" value="B3"/>
    <property type="match status" value="2"/>
</dbReference>
<comment type="subcellular location">
    <subcellularLocation>
        <location evidence="1">Nucleus</location>
    </subcellularLocation>
</comment>
<evidence type="ECO:0000256" key="5">
    <source>
        <dbReference type="ARBA" id="ARBA00023163"/>
    </source>
</evidence>
<protein>
    <recommendedName>
        <fullName evidence="7">TF-B3 domain-containing protein</fullName>
    </recommendedName>
</protein>
<keyword evidence="4" id="KW-0238">DNA-binding</keyword>
<feature type="domain" description="TF-B3" evidence="7">
    <location>
        <begin position="174"/>
        <end position="249"/>
    </location>
</feature>
<dbReference type="PANTHER" id="PTHR31674:SF62">
    <property type="entry name" value="B3 DOMAIN-CONTAINING PROTEIN REM14-RELATED"/>
    <property type="match status" value="1"/>
</dbReference>
<evidence type="ECO:0000313" key="9">
    <source>
        <dbReference type="Proteomes" id="UP001318860"/>
    </source>
</evidence>
<comment type="caution">
    <text evidence="8">The sequence shown here is derived from an EMBL/GenBank/DDBJ whole genome shotgun (WGS) entry which is preliminary data.</text>
</comment>
<dbReference type="Gene3D" id="2.40.330.10">
    <property type="entry name" value="DNA-binding pseudobarrel domain"/>
    <property type="match status" value="2"/>
</dbReference>
<evidence type="ECO:0000256" key="4">
    <source>
        <dbReference type="ARBA" id="ARBA00023125"/>
    </source>
</evidence>
<keyword evidence="2" id="KW-0677">Repeat</keyword>
<evidence type="ECO:0000256" key="6">
    <source>
        <dbReference type="ARBA" id="ARBA00023242"/>
    </source>
</evidence>
<organism evidence="8 9">
    <name type="scientific">Rehmannia glutinosa</name>
    <name type="common">Chinese foxglove</name>
    <dbReference type="NCBI Taxonomy" id="99300"/>
    <lineage>
        <taxon>Eukaryota</taxon>
        <taxon>Viridiplantae</taxon>
        <taxon>Streptophyta</taxon>
        <taxon>Embryophyta</taxon>
        <taxon>Tracheophyta</taxon>
        <taxon>Spermatophyta</taxon>
        <taxon>Magnoliopsida</taxon>
        <taxon>eudicotyledons</taxon>
        <taxon>Gunneridae</taxon>
        <taxon>Pentapetalae</taxon>
        <taxon>asterids</taxon>
        <taxon>lamiids</taxon>
        <taxon>Lamiales</taxon>
        <taxon>Orobanchaceae</taxon>
        <taxon>Rehmannieae</taxon>
        <taxon>Rehmannia</taxon>
    </lineage>
</organism>
<feature type="domain" description="TF-B3" evidence="7">
    <location>
        <begin position="46"/>
        <end position="99"/>
    </location>
</feature>
<dbReference type="PROSITE" id="PS50863">
    <property type="entry name" value="B3"/>
    <property type="match status" value="2"/>
</dbReference>
<dbReference type="Pfam" id="PF02362">
    <property type="entry name" value="B3"/>
    <property type="match status" value="2"/>
</dbReference>
<evidence type="ECO:0000256" key="2">
    <source>
        <dbReference type="ARBA" id="ARBA00022737"/>
    </source>
</evidence>
<dbReference type="Proteomes" id="UP001318860">
    <property type="component" value="Unassembled WGS sequence"/>
</dbReference>
<gene>
    <name evidence="8" type="ORF">DH2020_008145</name>
</gene>
<evidence type="ECO:0000313" key="8">
    <source>
        <dbReference type="EMBL" id="KAK6115876.1"/>
    </source>
</evidence>
<evidence type="ECO:0000256" key="1">
    <source>
        <dbReference type="ARBA" id="ARBA00004123"/>
    </source>
</evidence>
<dbReference type="EMBL" id="JABTTQ020003506">
    <property type="protein sequence ID" value="KAK6115876.1"/>
    <property type="molecule type" value="Genomic_DNA"/>
</dbReference>
<keyword evidence="5" id="KW-0804">Transcription</keyword>
<dbReference type="InterPro" id="IPR003340">
    <property type="entry name" value="B3_DNA-bd"/>
</dbReference>
<evidence type="ECO:0000259" key="7">
    <source>
        <dbReference type="PROSITE" id="PS50863"/>
    </source>
</evidence>
<keyword evidence="9" id="KW-1185">Reference proteome</keyword>
<dbReference type="InterPro" id="IPR015300">
    <property type="entry name" value="DNA-bd_pseudobarrel_sf"/>
</dbReference>
<proteinExistence type="predicted"/>
<keyword evidence="3" id="KW-0805">Transcription regulation</keyword>
<accession>A0ABR0U0N4</accession>
<sequence length="250" mass="28357">MNQTTMKFFKVLLPGFESKLWLPLAFCAKAIGNFPGEAHVATRLGTWKIEVGKSRGRFYFQGINWDDFIQGHELSPGDFIVFEHHQGSMNFNAMVFDKSACEKEFPVNWKMNRKDEKADGRGVGPSVNRRIPPFKKIMCASSSGDCSVPRLSCMYFPVEIWNPNDLHKKKGAILRIEGCSGKEWPVKLTFYKGCANRGQNYDRLAMNKGWFEFCSSNNIKKGDVCTFEIIDTKSGDSDDVIVINVIVSRK</sequence>